<dbReference type="InterPro" id="IPR000866">
    <property type="entry name" value="AhpC/TSA"/>
</dbReference>
<evidence type="ECO:0000259" key="2">
    <source>
        <dbReference type="Pfam" id="PF00578"/>
    </source>
</evidence>
<dbReference type="SUPFAM" id="SSF52833">
    <property type="entry name" value="Thioredoxin-like"/>
    <property type="match status" value="1"/>
</dbReference>
<evidence type="ECO:0000313" key="3">
    <source>
        <dbReference type="EMBL" id="GFR39519.1"/>
    </source>
</evidence>
<evidence type="ECO:0000256" key="1">
    <source>
        <dbReference type="ARBA" id="ARBA00023157"/>
    </source>
</evidence>
<comment type="caution">
    <text evidence="3">The sequence shown here is derived from an EMBL/GenBank/DDBJ whole genome shotgun (WGS) entry which is preliminary data.</text>
</comment>
<dbReference type="RefSeq" id="WP_200967704.1">
    <property type="nucleotide sequence ID" value="NZ_BMAQ01000048.1"/>
</dbReference>
<dbReference type="Gene3D" id="3.40.30.10">
    <property type="entry name" value="Glutaredoxin"/>
    <property type="match status" value="1"/>
</dbReference>
<reference evidence="3" key="2">
    <citation type="journal article" date="2021" name="Data Brief">
        <title>Draft genome sequence data of the facultative, thermophilic, xylanolytic bacterium Paenibacillus sp. strain DA-C8.</title>
        <authorList>
            <person name="Chhe C."/>
            <person name="Uke A."/>
            <person name="Baramee S."/>
            <person name="Ungkulpasvich U."/>
            <person name="Tachaapaikoon C."/>
            <person name="Pason P."/>
            <person name="Waeonukul R."/>
            <person name="Ratanakhanokchai K."/>
            <person name="Kosugi A."/>
        </authorList>
    </citation>
    <scope>NUCLEOTIDE SEQUENCE</scope>
    <source>
        <strain evidence="3">DA-C8</strain>
    </source>
</reference>
<proteinExistence type="predicted"/>
<sequence>MEAGQKFPDFPEHLVWLNVAEQEQDTWISPGCRYYLFYFWSLECPACQMICPSLIKRCDDPAKVLSIFIHVPLYEGEKSIERVKEKAVKMGVAAPIILDHQYEMASLFGVQGIPSLYLFDQERRLIYAGMGEDGYHTAIQHIDHATTA</sequence>
<dbReference type="GO" id="GO:0016491">
    <property type="term" value="F:oxidoreductase activity"/>
    <property type="evidence" value="ECO:0007669"/>
    <property type="project" value="InterPro"/>
</dbReference>
<keyword evidence="4" id="KW-1185">Reference proteome</keyword>
<organism evidence="3 4">
    <name type="scientific">Insulibacter thermoxylanivorax</name>
    <dbReference type="NCBI Taxonomy" id="2749268"/>
    <lineage>
        <taxon>Bacteria</taxon>
        <taxon>Bacillati</taxon>
        <taxon>Bacillota</taxon>
        <taxon>Bacilli</taxon>
        <taxon>Bacillales</taxon>
        <taxon>Paenibacillaceae</taxon>
        <taxon>Insulibacter</taxon>
    </lineage>
</organism>
<dbReference type="EMBL" id="BMAQ01000048">
    <property type="protein sequence ID" value="GFR39519.1"/>
    <property type="molecule type" value="Genomic_DNA"/>
</dbReference>
<dbReference type="Pfam" id="PF00578">
    <property type="entry name" value="AhpC-TSA"/>
    <property type="match status" value="1"/>
</dbReference>
<keyword evidence="1" id="KW-1015">Disulfide bond</keyword>
<reference evidence="3" key="1">
    <citation type="submission" date="2020-08" db="EMBL/GenBank/DDBJ databases">
        <authorList>
            <person name="Uke A."/>
            <person name="Chhe C."/>
            <person name="Baramee S."/>
            <person name="Kosugi A."/>
        </authorList>
    </citation>
    <scope>NUCLEOTIDE SEQUENCE</scope>
    <source>
        <strain evidence="3">DA-C8</strain>
    </source>
</reference>
<name>A0A916QII8_9BACL</name>
<dbReference type="Proteomes" id="UP000654993">
    <property type="component" value="Unassembled WGS sequence"/>
</dbReference>
<dbReference type="GO" id="GO:0016209">
    <property type="term" value="F:antioxidant activity"/>
    <property type="evidence" value="ECO:0007669"/>
    <property type="project" value="InterPro"/>
</dbReference>
<dbReference type="InterPro" id="IPR036249">
    <property type="entry name" value="Thioredoxin-like_sf"/>
</dbReference>
<gene>
    <name evidence="3" type="ORF">PRECH8_28150</name>
</gene>
<dbReference type="AlphaFoldDB" id="A0A916QII8"/>
<protein>
    <recommendedName>
        <fullName evidence="2">Alkyl hydroperoxide reductase subunit C/ Thiol specific antioxidant domain-containing protein</fullName>
    </recommendedName>
</protein>
<feature type="domain" description="Alkyl hydroperoxide reductase subunit C/ Thiol specific antioxidant" evidence="2">
    <location>
        <begin position="4"/>
        <end position="127"/>
    </location>
</feature>
<evidence type="ECO:0000313" key="4">
    <source>
        <dbReference type="Proteomes" id="UP000654993"/>
    </source>
</evidence>
<accession>A0A916QII8</accession>